<reference evidence="5" key="1">
    <citation type="submission" date="2004-12" db="EMBL/GenBank/DDBJ databases">
        <authorList>
            <consortium name="NCBI Genome Project"/>
        </authorList>
    </citation>
    <scope>NUCLEOTIDE SEQUENCE</scope>
    <source>
        <tissue evidence="5">Leaf</tissue>
    </source>
</reference>
<evidence type="ECO:0000313" key="5">
    <source>
        <dbReference type="RefSeq" id="YP_173399.1"/>
    </source>
</evidence>
<organism evidence="2">
    <name type="scientific">Nicotiana tabacum</name>
    <name type="common">Common tobacco</name>
    <dbReference type="NCBI Taxonomy" id="4097"/>
    <lineage>
        <taxon>Eukaryota</taxon>
        <taxon>Viridiplantae</taxon>
        <taxon>Streptophyta</taxon>
        <taxon>Embryophyta</taxon>
        <taxon>Tracheophyta</taxon>
        <taxon>Spermatophyta</taxon>
        <taxon>Magnoliopsida</taxon>
        <taxon>eudicotyledons</taxon>
        <taxon>Gunneridae</taxon>
        <taxon>Pentapetalae</taxon>
        <taxon>asterids</taxon>
        <taxon>lamiids</taxon>
        <taxon>Solanales</taxon>
        <taxon>Solanaceae</taxon>
        <taxon>Nicotianoideae</taxon>
        <taxon>Nicotianeae</taxon>
        <taxon>Nicotiana</taxon>
    </lineage>
</organism>
<dbReference type="PaxDb" id="4097-Q5MA15"/>
<evidence type="ECO:0000313" key="3">
    <source>
        <dbReference type="Proteomes" id="UP000084051"/>
    </source>
</evidence>
<geneLocation type="mitochondrion" evidence="2 5"/>
<feature type="signal peptide" evidence="1">
    <location>
        <begin position="1"/>
        <end position="22"/>
    </location>
</feature>
<dbReference type="KEGG" id="nta:3205325"/>
<keyword evidence="1" id="KW-0732">Signal</keyword>
<dbReference type="EMBL" id="BA000042">
    <property type="protein sequence ID" value="BAD83463.1"/>
    <property type="molecule type" value="Genomic_DNA"/>
</dbReference>
<gene>
    <name evidence="2 5" type="primary">orf105a</name>
    <name evidence="5" type="ORF">NitaMp053</name>
</gene>
<reference evidence="5" key="3">
    <citation type="submission" date="2025-04" db="UniProtKB">
        <authorList>
            <consortium name="RefSeq"/>
        </authorList>
    </citation>
    <scope>IDENTIFICATION</scope>
    <source>
        <tissue evidence="5">Leaf</tissue>
    </source>
</reference>
<feature type="chain" id="PRO_5015097951" evidence="1">
    <location>
        <begin position="23"/>
        <end position="105"/>
    </location>
</feature>
<dbReference type="Proteomes" id="UP000790787">
    <property type="component" value="Mitochondrion MT"/>
</dbReference>
<dbReference type="RefSeq" id="YP_173399.1">
    <property type="nucleotide sequence ID" value="NC_006581.1"/>
</dbReference>
<proteinExistence type="predicted"/>
<accession>Q5MA15</accession>
<keyword evidence="2 5" id="KW-0496">Mitochondrion</keyword>
<sequence length="105" mass="12139">MLIKINFKGEFFLLAIVLFSNGQFQPSKLELAERLRYIGTMIQIIFNVLNYKMPPTRLCQHHSIRDTLYNPMSFLQMAELSQIMQYLGVTVVEVASMKFLGHLPA</sequence>
<dbReference type="GeneID" id="3205325"/>
<dbReference type="AlphaFoldDB" id="Q5MA15"/>
<protein>
    <submittedName>
        <fullName evidence="2 5">Uncharacterized protein</fullName>
    </submittedName>
</protein>
<keyword evidence="4" id="KW-1185">Reference proteome</keyword>
<name>Q5MA15_TOBAC</name>
<reference evidence="2 3" key="2">
    <citation type="journal article" date="2005" name="Mol. Genet. Genomics">
        <title>The complete nucleotide sequence and multipartite organization of the tobacco mitochondrial genome: comparative analysis of mitochondrial genomes in higher plants.</title>
        <authorList>
            <person name="Sugiyama Y."/>
            <person name="Watase Y."/>
            <person name="Nagase M."/>
            <person name="Makita N."/>
            <person name="Yagura S."/>
            <person name="Hirai A."/>
            <person name="Sugiura M."/>
        </authorList>
    </citation>
    <scope>NUCLEOTIDE SEQUENCE</scope>
    <source>
        <strain evidence="3">cv. TN90</strain>
        <tissue evidence="2 5">Leaf</tissue>
    </source>
</reference>
<evidence type="ECO:0000313" key="2">
    <source>
        <dbReference type="EMBL" id="BAD83463.1"/>
    </source>
</evidence>
<evidence type="ECO:0000313" key="4">
    <source>
        <dbReference type="Proteomes" id="UP000790787"/>
    </source>
</evidence>
<evidence type="ECO:0000256" key="1">
    <source>
        <dbReference type="SAM" id="SignalP"/>
    </source>
</evidence>